<reference evidence="8 9" key="1">
    <citation type="submission" date="2021-07" db="EMBL/GenBank/DDBJ databases">
        <title>The Aristolochia fimbriata genome: insights into angiosperm evolution, floral development and chemical biosynthesis.</title>
        <authorList>
            <person name="Jiao Y."/>
        </authorList>
    </citation>
    <scope>NUCLEOTIDE SEQUENCE [LARGE SCALE GENOMIC DNA]</scope>
    <source>
        <strain evidence="8">IBCAS-2021</strain>
        <tissue evidence="8">Leaf</tissue>
    </source>
</reference>
<feature type="compositionally biased region" description="Acidic residues" evidence="6">
    <location>
        <begin position="159"/>
        <end position="168"/>
    </location>
</feature>
<feature type="coiled-coil region" evidence="5">
    <location>
        <begin position="88"/>
        <end position="115"/>
    </location>
</feature>
<evidence type="ECO:0000313" key="9">
    <source>
        <dbReference type="Proteomes" id="UP000825729"/>
    </source>
</evidence>
<proteinExistence type="inferred from homology"/>
<comment type="similarity">
    <text evidence="2">Belongs to the LOB domain-containing protein family.</text>
</comment>
<evidence type="ECO:0000256" key="1">
    <source>
        <dbReference type="ARBA" id="ARBA00004123"/>
    </source>
</evidence>
<evidence type="ECO:0000256" key="5">
    <source>
        <dbReference type="SAM" id="Coils"/>
    </source>
</evidence>
<name>A0AAV7F4K7_ARIFI</name>
<dbReference type="PANTHER" id="PTHR31301">
    <property type="entry name" value="LOB DOMAIN-CONTAINING PROTEIN 4-RELATED"/>
    <property type="match status" value="1"/>
</dbReference>
<dbReference type="EMBL" id="JAINDJ010000002">
    <property type="protein sequence ID" value="KAG9455661.1"/>
    <property type="molecule type" value="Genomic_DNA"/>
</dbReference>
<comment type="caution">
    <text evidence="8">The sequence shown here is derived from an EMBL/GenBank/DDBJ whole genome shotgun (WGS) entry which is preliminary data.</text>
</comment>
<dbReference type="Proteomes" id="UP000825729">
    <property type="component" value="Unassembled WGS sequence"/>
</dbReference>
<accession>A0AAV7F4K7</accession>
<protein>
    <recommendedName>
        <fullName evidence="7">LOB domain-containing protein</fullName>
    </recommendedName>
</protein>
<keyword evidence="3" id="KW-0217">Developmental protein</keyword>
<feature type="region of interest" description="Disordered" evidence="6">
    <location>
        <begin position="148"/>
        <end position="189"/>
    </location>
</feature>
<keyword evidence="9" id="KW-1185">Reference proteome</keyword>
<dbReference type="PROSITE" id="PS50891">
    <property type="entry name" value="LOB"/>
    <property type="match status" value="1"/>
</dbReference>
<evidence type="ECO:0000256" key="6">
    <source>
        <dbReference type="SAM" id="MobiDB-lite"/>
    </source>
</evidence>
<dbReference type="InterPro" id="IPR004883">
    <property type="entry name" value="LOB"/>
</dbReference>
<evidence type="ECO:0000256" key="2">
    <source>
        <dbReference type="ARBA" id="ARBA00005474"/>
    </source>
</evidence>
<keyword evidence="5" id="KW-0175">Coiled coil</keyword>
<organism evidence="8 9">
    <name type="scientific">Aristolochia fimbriata</name>
    <name type="common">White veined hardy Dutchman's pipe vine</name>
    <dbReference type="NCBI Taxonomy" id="158543"/>
    <lineage>
        <taxon>Eukaryota</taxon>
        <taxon>Viridiplantae</taxon>
        <taxon>Streptophyta</taxon>
        <taxon>Embryophyta</taxon>
        <taxon>Tracheophyta</taxon>
        <taxon>Spermatophyta</taxon>
        <taxon>Magnoliopsida</taxon>
        <taxon>Magnoliidae</taxon>
        <taxon>Piperales</taxon>
        <taxon>Aristolochiaceae</taxon>
        <taxon>Aristolochia</taxon>
    </lineage>
</organism>
<dbReference type="PANTHER" id="PTHR31301:SF83">
    <property type="entry name" value="PROTEIN ASYMMETRIC LEAVES 2"/>
    <property type="match status" value="1"/>
</dbReference>
<evidence type="ECO:0000256" key="4">
    <source>
        <dbReference type="ARBA" id="ARBA00023242"/>
    </source>
</evidence>
<dbReference type="AlphaFoldDB" id="A0AAV7F4K7"/>
<keyword evidence="4" id="KW-0539">Nucleus</keyword>
<dbReference type="Pfam" id="PF03195">
    <property type="entry name" value="LOB"/>
    <property type="match status" value="1"/>
</dbReference>
<dbReference type="GO" id="GO:0005634">
    <property type="term" value="C:nucleus"/>
    <property type="evidence" value="ECO:0007669"/>
    <property type="project" value="UniProtKB-SubCell"/>
</dbReference>
<evidence type="ECO:0000313" key="8">
    <source>
        <dbReference type="EMBL" id="KAG9455661.1"/>
    </source>
</evidence>
<feature type="domain" description="LOB" evidence="7">
    <location>
        <begin position="6"/>
        <end position="109"/>
    </location>
</feature>
<gene>
    <name evidence="8" type="ORF">H6P81_000169</name>
</gene>
<comment type="subcellular location">
    <subcellularLocation>
        <location evidence="1">Nucleus</location>
    </subcellularLocation>
</comment>
<evidence type="ECO:0000259" key="7">
    <source>
        <dbReference type="PROSITE" id="PS50891"/>
    </source>
</evidence>
<sequence>MSKNETGCAACKLQSRACGSECPLRPYFPGEVERMEEYERLQRVFRPDYVRKVVDSVGPPLRDDAVKSLVFEAEAWRSDPVHGCLGSITHLQNNIRMLEMELQAVQRQLRLFRTTTPTIDEAAAGIIGEGGCNITNWSEELCAAAAKSGMHQASSMTTQEEEEEEEEDPDHRHHLELFSPRQDAYCNNN</sequence>
<evidence type="ECO:0000256" key="3">
    <source>
        <dbReference type="ARBA" id="ARBA00022473"/>
    </source>
</evidence>